<organism evidence="6 7">
    <name type="scientific">Platanthera zijinensis</name>
    <dbReference type="NCBI Taxonomy" id="2320716"/>
    <lineage>
        <taxon>Eukaryota</taxon>
        <taxon>Viridiplantae</taxon>
        <taxon>Streptophyta</taxon>
        <taxon>Embryophyta</taxon>
        <taxon>Tracheophyta</taxon>
        <taxon>Spermatophyta</taxon>
        <taxon>Magnoliopsida</taxon>
        <taxon>Liliopsida</taxon>
        <taxon>Asparagales</taxon>
        <taxon>Orchidaceae</taxon>
        <taxon>Orchidoideae</taxon>
        <taxon>Orchideae</taxon>
        <taxon>Orchidinae</taxon>
        <taxon>Platanthera</taxon>
    </lineage>
</organism>
<dbReference type="PANTHER" id="PTHR43184">
    <property type="entry name" value="MAJOR FACILITATOR SUPERFAMILY TRANSPORTER 16, ISOFORM B"/>
    <property type="match status" value="1"/>
</dbReference>
<dbReference type="EMBL" id="JBBWWQ010000016">
    <property type="protein sequence ID" value="KAK8925905.1"/>
    <property type="molecule type" value="Genomic_DNA"/>
</dbReference>
<evidence type="ECO:0000313" key="7">
    <source>
        <dbReference type="Proteomes" id="UP001418222"/>
    </source>
</evidence>
<name>A0AAP0FYM7_9ASPA</name>
<keyword evidence="7" id="KW-1185">Reference proteome</keyword>
<evidence type="ECO:0000256" key="5">
    <source>
        <dbReference type="SAM" id="Phobius"/>
    </source>
</evidence>
<evidence type="ECO:0000256" key="4">
    <source>
        <dbReference type="ARBA" id="ARBA00023136"/>
    </source>
</evidence>
<keyword evidence="3 5" id="KW-1133">Transmembrane helix</keyword>
<dbReference type="InterPro" id="IPR036259">
    <property type="entry name" value="MFS_trans_sf"/>
</dbReference>
<dbReference type="Gene3D" id="1.20.1250.20">
    <property type="entry name" value="MFS general substrate transporter like domains"/>
    <property type="match status" value="1"/>
</dbReference>
<evidence type="ECO:0000313" key="6">
    <source>
        <dbReference type="EMBL" id="KAK8925905.1"/>
    </source>
</evidence>
<dbReference type="GO" id="GO:0055062">
    <property type="term" value="P:phosphate ion homeostasis"/>
    <property type="evidence" value="ECO:0007669"/>
    <property type="project" value="TreeGrafter"/>
</dbReference>
<proteinExistence type="predicted"/>
<comment type="subcellular location">
    <subcellularLocation>
        <location evidence="1">Membrane</location>
        <topology evidence="1">Multi-pass membrane protein</topology>
    </subcellularLocation>
</comment>
<accession>A0AAP0FYM7</accession>
<comment type="caution">
    <text evidence="6">The sequence shown here is derived from an EMBL/GenBank/DDBJ whole genome shotgun (WGS) entry which is preliminary data.</text>
</comment>
<dbReference type="SUPFAM" id="SSF103473">
    <property type="entry name" value="MFS general substrate transporter"/>
    <property type="match status" value="1"/>
</dbReference>
<keyword evidence="2 5" id="KW-0812">Transmembrane</keyword>
<evidence type="ECO:0000256" key="2">
    <source>
        <dbReference type="ARBA" id="ARBA00022692"/>
    </source>
</evidence>
<feature type="transmembrane region" description="Helical" evidence="5">
    <location>
        <begin position="128"/>
        <end position="148"/>
    </location>
</feature>
<dbReference type="AlphaFoldDB" id="A0AAP0FYM7"/>
<feature type="transmembrane region" description="Helical" evidence="5">
    <location>
        <begin position="51"/>
        <end position="74"/>
    </location>
</feature>
<gene>
    <name evidence="6" type="ORF">KSP39_PZI018796</name>
</gene>
<keyword evidence="4 5" id="KW-0472">Membrane</keyword>
<sequence length="168" mass="17460">MLSSLFDVGGVFGRILAGPVSDHFDARAITAASFMYCPIPALFLNHAYGSISLFCNVALMIAAGLFVNGPYAVITTAISAYLGTHGSLKGNSRELATVMGIIDATGSGGETIWPLMTGCLSSISCDSVLIMLNVAVLIAGLLLTKLVIAKVKVKLRTTSSSSLEESLI</sequence>
<reference evidence="6 7" key="1">
    <citation type="journal article" date="2022" name="Nat. Plants">
        <title>Genomes of leafy and leafless Platanthera orchids illuminate the evolution of mycoheterotrophy.</title>
        <authorList>
            <person name="Li M.H."/>
            <person name="Liu K.W."/>
            <person name="Li Z."/>
            <person name="Lu H.C."/>
            <person name="Ye Q.L."/>
            <person name="Zhang D."/>
            <person name="Wang J.Y."/>
            <person name="Li Y.F."/>
            <person name="Zhong Z.M."/>
            <person name="Liu X."/>
            <person name="Yu X."/>
            <person name="Liu D.K."/>
            <person name="Tu X.D."/>
            <person name="Liu B."/>
            <person name="Hao Y."/>
            <person name="Liao X.Y."/>
            <person name="Jiang Y.T."/>
            <person name="Sun W.H."/>
            <person name="Chen J."/>
            <person name="Chen Y.Q."/>
            <person name="Ai Y."/>
            <person name="Zhai J.W."/>
            <person name="Wu S.S."/>
            <person name="Zhou Z."/>
            <person name="Hsiao Y.Y."/>
            <person name="Wu W.L."/>
            <person name="Chen Y.Y."/>
            <person name="Lin Y.F."/>
            <person name="Hsu J.L."/>
            <person name="Li C.Y."/>
            <person name="Wang Z.W."/>
            <person name="Zhao X."/>
            <person name="Zhong W.Y."/>
            <person name="Ma X.K."/>
            <person name="Ma L."/>
            <person name="Huang J."/>
            <person name="Chen G.Z."/>
            <person name="Huang M.Z."/>
            <person name="Huang L."/>
            <person name="Peng D.H."/>
            <person name="Luo Y.B."/>
            <person name="Zou S.Q."/>
            <person name="Chen S.P."/>
            <person name="Lan S."/>
            <person name="Tsai W.C."/>
            <person name="Van de Peer Y."/>
            <person name="Liu Z.J."/>
        </authorList>
    </citation>
    <scope>NUCLEOTIDE SEQUENCE [LARGE SCALE GENOMIC DNA]</scope>
    <source>
        <strain evidence="6">Lor287</strain>
    </source>
</reference>
<dbReference type="GO" id="GO:0016020">
    <property type="term" value="C:membrane"/>
    <property type="evidence" value="ECO:0007669"/>
    <property type="project" value="UniProtKB-SubCell"/>
</dbReference>
<evidence type="ECO:0000256" key="3">
    <source>
        <dbReference type="ARBA" id="ARBA00022989"/>
    </source>
</evidence>
<dbReference type="Proteomes" id="UP001418222">
    <property type="component" value="Unassembled WGS sequence"/>
</dbReference>
<evidence type="ECO:0000256" key="1">
    <source>
        <dbReference type="ARBA" id="ARBA00004141"/>
    </source>
</evidence>
<dbReference type="PANTHER" id="PTHR43184:SF12">
    <property type="entry name" value="SUGAR PHOSPHATE EXCHANGER 3"/>
    <property type="match status" value="1"/>
</dbReference>
<protein>
    <submittedName>
        <fullName evidence="6">Glycerol-3-phosphate transporter 4</fullName>
    </submittedName>
</protein>